<dbReference type="Gramene" id="Bo3g054430.1">
    <property type="protein sequence ID" value="Bo3g054430.1"/>
    <property type="gene ID" value="Bo3g054430"/>
</dbReference>
<dbReference type="AlphaFoldDB" id="A0A0D3B927"/>
<evidence type="ECO:0000313" key="2">
    <source>
        <dbReference type="Proteomes" id="UP000032141"/>
    </source>
</evidence>
<dbReference type="CDD" id="cd04480">
    <property type="entry name" value="RPA1_DBD_A_like"/>
    <property type="match status" value="1"/>
</dbReference>
<protein>
    <recommendedName>
        <fullName evidence="3">DUF223 domain-containing protein</fullName>
    </recommendedName>
</protein>
<sequence length="168" mass="19130">MAPINRLSKISQLDLGPSNTPRLSKKKVCTDKTERKAVCTSATKQHITQKPSNPSEHSLGFLRFWDSLKFKKDKEFVGITVLFLDEKVNSVIYEFTPVRRANHYMPYLKEGSIVKVDHFEVARCSSMYTITDHSFLIRLISLIIIDEVITGAPEINLQSRLECSTIAK</sequence>
<organism evidence="1 2">
    <name type="scientific">Brassica oleracea var. oleracea</name>
    <dbReference type="NCBI Taxonomy" id="109376"/>
    <lineage>
        <taxon>Eukaryota</taxon>
        <taxon>Viridiplantae</taxon>
        <taxon>Streptophyta</taxon>
        <taxon>Embryophyta</taxon>
        <taxon>Tracheophyta</taxon>
        <taxon>Spermatophyta</taxon>
        <taxon>Magnoliopsida</taxon>
        <taxon>eudicotyledons</taxon>
        <taxon>Gunneridae</taxon>
        <taxon>Pentapetalae</taxon>
        <taxon>rosids</taxon>
        <taxon>malvids</taxon>
        <taxon>Brassicales</taxon>
        <taxon>Brassicaceae</taxon>
        <taxon>Brassiceae</taxon>
        <taxon>Brassica</taxon>
    </lineage>
</organism>
<evidence type="ECO:0008006" key="3">
    <source>
        <dbReference type="Google" id="ProtNLM"/>
    </source>
</evidence>
<proteinExistence type="predicted"/>
<accession>A0A0D3B927</accession>
<evidence type="ECO:0000313" key="1">
    <source>
        <dbReference type="EnsemblPlants" id="Bo3g054430.1"/>
    </source>
</evidence>
<keyword evidence="2" id="KW-1185">Reference proteome</keyword>
<dbReference type="Proteomes" id="UP000032141">
    <property type="component" value="Chromosome C3"/>
</dbReference>
<dbReference type="HOGENOM" id="CLU_019382_4_0_1"/>
<name>A0A0D3B927_BRAOL</name>
<dbReference type="EnsemblPlants" id="Bo3g054430.1">
    <property type="protein sequence ID" value="Bo3g054430.1"/>
    <property type="gene ID" value="Bo3g054430"/>
</dbReference>
<reference evidence="1 2" key="1">
    <citation type="journal article" date="2014" name="Genome Biol.">
        <title>Transcriptome and methylome profiling reveals relics of genome dominance in the mesopolyploid Brassica oleracea.</title>
        <authorList>
            <person name="Parkin I.A."/>
            <person name="Koh C."/>
            <person name="Tang H."/>
            <person name="Robinson S.J."/>
            <person name="Kagale S."/>
            <person name="Clarke W.E."/>
            <person name="Town C.D."/>
            <person name="Nixon J."/>
            <person name="Krishnakumar V."/>
            <person name="Bidwell S.L."/>
            <person name="Denoeud F."/>
            <person name="Belcram H."/>
            <person name="Links M.G."/>
            <person name="Just J."/>
            <person name="Clarke C."/>
            <person name="Bender T."/>
            <person name="Huebert T."/>
            <person name="Mason A.S."/>
            <person name="Pires J.C."/>
            <person name="Barker G."/>
            <person name="Moore J."/>
            <person name="Walley P.G."/>
            <person name="Manoli S."/>
            <person name="Batley J."/>
            <person name="Edwards D."/>
            <person name="Nelson M.N."/>
            <person name="Wang X."/>
            <person name="Paterson A.H."/>
            <person name="King G."/>
            <person name="Bancroft I."/>
            <person name="Chalhoub B."/>
            <person name="Sharpe A.G."/>
        </authorList>
    </citation>
    <scope>NUCLEOTIDE SEQUENCE</scope>
    <source>
        <strain evidence="1 2">cv. TO1000</strain>
    </source>
</reference>
<reference evidence="1" key="2">
    <citation type="submission" date="2015-03" db="UniProtKB">
        <authorList>
            <consortium name="EnsemblPlants"/>
        </authorList>
    </citation>
    <scope>IDENTIFICATION</scope>
</reference>